<proteinExistence type="predicted"/>
<accession>A0A2W5PAP9</accession>
<comment type="caution">
    <text evidence="1">The sequence shown here is derived from an EMBL/GenBank/DDBJ whole genome shotgun (WGS) entry which is preliminary data.</text>
</comment>
<reference evidence="1 2" key="1">
    <citation type="submission" date="2017-08" db="EMBL/GenBank/DDBJ databases">
        <title>Infants hospitalized years apart are colonized by the same room-sourced microbial strains.</title>
        <authorList>
            <person name="Brooks B."/>
            <person name="Olm M.R."/>
            <person name="Firek B.A."/>
            <person name="Baker R."/>
            <person name="Thomas B.C."/>
            <person name="Morowitz M.J."/>
            <person name="Banfield J.F."/>
        </authorList>
    </citation>
    <scope>NUCLEOTIDE SEQUENCE [LARGE SCALE GENOMIC DNA]</scope>
    <source>
        <strain evidence="1">S2_005_001_R1_22</strain>
    </source>
</reference>
<evidence type="ECO:0000313" key="1">
    <source>
        <dbReference type="EMBL" id="PZQ61209.1"/>
    </source>
</evidence>
<organism evidence="1 2">
    <name type="scientific">Sphingomonas taxi</name>
    <dbReference type="NCBI Taxonomy" id="1549858"/>
    <lineage>
        <taxon>Bacteria</taxon>
        <taxon>Pseudomonadati</taxon>
        <taxon>Pseudomonadota</taxon>
        <taxon>Alphaproteobacteria</taxon>
        <taxon>Sphingomonadales</taxon>
        <taxon>Sphingomonadaceae</taxon>
        <taxon>Sphingomonas</taxon>
    </lineage>
</organism>
<gene>
    <name evidence="1" type="ORF">DI544_06470</name>
</gene>
<protein>
    <submittedName>
        <fullName evidence="1">Uncharacterized protein</fullName>
    </submittedName>
</protein>
<evidence type="ECO:0000313" key="2">
    <source>
        <dbReference type="Proteomes" id="UP000249229"/>
    </source>
</evidence>
<dbReference type="EMBL" id="QFQI01000003">
    <property type="protein sequence ID" value="PZQ61209.1"/>
    <property type="molecule type" value="Genomic_DNA"/>
</dbReference>
<dbReference type="Proteomes" id="UP000249229">
    <property type="component" value="Unassembled WGS sequence"/>
</dbReference>
<sequence>MNRHRAIIPSLDAETIALVDALAAARGISSEDFAAEAIRRVAERETDLAAFVKVGADQIARGEYVEHDVVMAELDAMMVRHRARCG</sequence>
<name>A0A2W5PAP9_9SPHN</name>
<dbReference type="AlphaFoldDB" id="A0A2W5PAP9"/>